<dbReference type="InterPro" id="IPR039123">
    <property type="entry name" value="PPTC7"/>
</dbReference>
<feature type="domain" description="PLAT" evidence="3">
    <location>
        <begin position="76"/>
        <end position="196"/>
    </location>
</feature>
<dbReference type="PANTHER" id="PTHR12320:SF1">
    <property type="entry name" value="PROTEIN PHOSPHATASE PTC7 HOMOLOG"/>
    <property type="match status" value="1"/>
</dbReference>
<comment type="catalytic activity">
    <reaction evidence="2">
        <text>O-phospho-L-seryl-[protein] + H2O = L-seryl-[protein] + phosphate</text>
        <dbReference type="Rhea" id="RHEA:20629"/>
        <dbReference type="Rhea" id="RHEA-COMP:9863"/>
        <dbReference type="Rhea" id="RHEA-COMP:11604"/>
        <dbReference type="ChEBI" id="CHEBI:15377"/>
        <dbReference type="ChEBI" id="CHEBI:29999"/>
        <dbReference type="ChEBI" id="CHEBI:43474"/>
        <dbReference type="ChEBI" id="CHEBI:83421"/>
        <dbReference type="EC" id="3.1.3.16"/>
    </reaction>
</comment>
<keyword evidence="2" id="KW-0464">Manganese</keyword>
<dbReference type="EC" id="3.1.3.16" evidence="2"/>
<evidence type="ECO:0000259" key="3">
    <source>
        <dbReference type="PROSITE" id="PS50095"/>
    </source>
</evidence>
<protein>
    <recommendedName>
        <fullName evidence="2">Protein phosphatase</fullName>
        <ecNumber evidence="2">3.1.3.16</ecNumber>
    </recommendedName>
</protein>
<dbReference type="InterPro" id="IPR036457">
    <property type="entry name" value="PPM-type-like_dom_sf"/>
</dbReference>
<comment type="cofactor">
    <cofactor evidence="2">
        <name>Mg(2+)</name>
        <dbReference type="ChEBI" id="CHEBI:18420"/>
    </cofactor>
</comment>
<evidence type="ECO:0000256" key="1">
    <source>
        <dbReference type="PROSITE-ProRule" id="PRU00152"/>
    </source>
</evidence>
<accession>A0AAV1IHM6</accession>
<evidence type="ECO:0000313" key="6">
    <source>
        <dbReference type="Proteomes" id="UP001314263"/>
    </source>
</evidence>
<dbReference type="SUPFAM" id="SSF49723">
    <property type="entry name" value="Lipase/lipooxygenase domain (PLAT/LH2 domain)"/>
    <property type="match status" value="1"/>
</dbReference>
<keyword evidence="6" id="KW-1185">Reference proteome</keyword>
<comment type="similarity">
    <text evidence="2">Belongs to the PP2C family.</text>
</comment>
<name>A0AAV1IHM6_9CHLO</name>
<evidence type="ECO:0000256" key="2">
    <source>
        <dbReference type="RuleBase" id="RU366020"/>
    </source>
</evidence>
<dbReference type="EMBL" id="CAUYUE010000013">
    <property type="protein sequence ID" value="CAK0785715.1"/>
    <property type="molecule type" value="Genomic_DNA"/>
</dbReference>
<dbReference type="Pfam" id="PF01477">
    <property type="entry name" value="PLAT"/>
    <property type="match status" value="1"/>
</dbReference>
<dbReference type="Proteomes" id="UP001314263">
    <property type="component" value="Unassembled WGS sequence"/>
</dbReference>
<dbReference type="GO" id="GO:0004722">
    <property type="term" value="F:protein serine/threonine phosphatase activity"/>
    <property type="evidence" value="ECO:0007669"/>
    <property type="project" value="UniProtKB-EC"/>
</dbReference>
<evidence type="ECO:0000259" key="4">
    <source>
        <dbReference type="PROSITE" id="PS51746"/>
    </source>
</evidence>
<keyword evidence="2" id="KW-0460">Magnesium</keyword>
<dbReference type="Gene3D" id="2.60.60.20">
    <property type="entry name" value="PLAT/LH2 domain"/>
    <property type="match status" value="1"/>
</dbReference>
<sequence length="483" mass="52225">MLRALTRIAARSPRSQRAGAPTTAVECFTSCATAPVKPCSSPISISHLHQQFQHASTSKSWALSGDIAEDISPQPLTYKVEIFTGDVRGAGTHAPAAIQLIGSEGESAEFMLGDEGEEYGFDRGSRRSYELEVGDALGTLRSVFVQQVSQTQTELGNDWYLERVEVTGPEGVCWVFPCEDWFGRTEDDESVGLTQRTIQARKATIQAAPLEKPLKMSASAVAYPHPEKVGAGHAKAFVRKYDGWAGEDAYFCTTTEAGGLGVGVADGVYMWKQQGIDSGLFSRSLMRYAKQALKDGVTNPVKVLRSAEDGNERDELKGSCTACIAIIDPNEGQLRSANVGDSGYMLLTRAPGGGRYELRYHTPQQEHSFGCPYQLGHYEGADAPEDAMLMTLPVRPGDVLIVGSDGLWDNLSTKQILEEARQSIIEKKDSPASLALKLSTAAFHHSVDRSGQTPYSQGASEAFDMVYSGGKMDDITVCCVLIS</sequence>
<comment type="caution">
    <text evidence="5">The sequence shown here is derived from an EMBL/GenBank/DDBJ whole genome shotgun (WGS) entry which is preliminary data.</text>
</comment>
<dbReference type="InterPro" id="IPR001932">
    <property type="entry name" value="PPM-type_phosphatase-like_dom"/>
</dbReference>
<dbReference type="GO" id="GO:0046872">
    <property type="term" value="F:metal ion binding"/>
    <property type="evidence" value="ECO:0007669"/>
    <property type="project" value="UniProtKB-UniRule"/>
</dbReference>
<feature type="domain" description="PPM-type phosphatase" evidence="4">
    <location>
        <begin position="232"/>
        <end position="482"/>
    </location>
</feature>
<dbReference type="InterPro" id="IPR036392">
    <property type="entry name" value="PLAT/LH2_dom_sf"/>
</dbReference>
<keyword evidence="2" id="KW-0479">Metal-binding</keyword>
<dbReference type="PROSITE" id="PS51746">
    <property type="entry name" value="PPM_2"/>
    <property type="match status" value="1"/>
</dbReference>
<dbReference type="Gene3D" id="3.60.40.10">
    <property type="entry name" value="PPM-type phosphatase domain"/>
    <property type="match status" value="1"/>
</dbReference>
<gene>
    <name evidence="5" type="ORF">CVIRNUC_008926</name>
</gene>
<comment type="caution">
    <text evidence="1">Lacks conserved residue(s) required for the propagation of feature annotation.</text>
</comment>
<dbReference type="SMART" id="SM00332">
    <property type="entry name" value="PP2Cc"/>
    <property type="match status" value="1"/>
</dbReference>
<dbReference type="SUPFAM" id="SSF81606">
    <property type="entry name" value="PP2C-like"/>
    <property type="match status" value="1"/>
</dbReference>
<dbReference type="SMART" id="SM00331">
    <property type="entry name" value="PP2C_SIG"/>
    <property type="match status" value="1"/>
</dbReference>
<proteinExistence type="inferred from homology"/>
<reference evidence="5 6" key="1">
    <citation type="submission" date="2023-10" db="EMBL/GenBank/DDBJ databases">
        <authorList>
            <person name="Maclean D."/>
            <person name="Macfadyen A."/>
        </authorList>
    </citation>
    <scope>NUCLEOTIDE SEQUENCE [LARGE SCALE GENOMIC DNA]</scope>
</reference>
<dbReference type="AlphaFoldDB" id="A0AAV1IHM6"/>
<dbReference type="InterPro" id="IPR001024">
    <property type="entry name" value="PLAT/LH2_dom"/>
</dbReference>
<comment type="cofactor">
    <cofactor evidence="2">
        <name>Mn(2+)</name>
        <dbReference type="ChEBI" id="CHEBI:29035"/>
    </cofactor>
</comment>
<dbReference type="Pfam" id="PF07228">
    <property type="entry name" value="SpoIIE"/>
    <property type="match status" value="1"/>
</dbReference>
<organism evidence="5 6">
    <name type="scientific">Coccomyxa viridis</name>
    <dbReference type="NCBI Taxonomy" id="1274662"/>
    <lineage>
        <taxon>Eukaryota</taxon>
        <taxon>Viridiplantae</taxon>
        <taxon>Chlorophyta</taxon>
        <taxon>core chlorophytes</taxon>
        <taxon>Trebouxiophyceae</taxon>
        <taxon>Trebouxiophyceae incertae sedis</taxon>
        <taxon>Coccomyxaceae</taxon>
        <taxon>Coccomyxa</taxon>
    </lineage>
</organism>
<keyword evidence="2" id="KW-0378">Hydrolase</keyword>
<evidence type="ECO:0000313" key="5">
    <source>
        <dbReference type="EMBL" id="CAK0785715.1"/>
    </source>
</evidence>
<comment type="catalytic activity">
    <reaction evidence="2">
        <text>O-phospho-L-threonyl-[protein] + H2O = L-threonyl-[protein] + phosphate</text>
        <dbReference type="Rhea" id="RHEA:47004"/>
        <dbReference type="Rhea" id="RHEA-COMP:11060"/>
        <dbReference type="Rhea" id="RHEA-COMP:11605"/>
        <dbReference type="ChEBI" id="CHEBI:15377"/>
        <dbReference type="ChEBI" id="CHEBI:30013"/>
        <dbReference type="ChEBI" id="CHEBI:43474"/>
        <dbReference type="ChEBI" id="CHEBI:61977"/>
        <dbReference type="EC" id="3.1.3.16"/>
    </reaction>
</comment>
<dbReference type="PANTHER" id="PTHR12320">
    <property type="entry name" value="PROTEIN PHOSPHATASE 2C"/>
    <property type="match status" value="1"/>
</dbReference>
<keyword evidence="2" id="KW-0904">Protein phosphatase</keyword>
<dbReference type="PROSITE" id="PS50095">
    <property type="entry name" value="PLAT"/>
    <property type="match status" value="1"/>
</dbReference>